<dbReference type="InterPro" id="IPR011078">
    <property type="entry name" value="PyrdxlP_homeostasis"/>
</dbReference>
<reference evidence="5" key="1">
    <citation type="submission" date="2021-01" db="EMBL/GenBank/DDBJ databases">
        <authorList>
            <person name="Corre E."/>
            <person name="Pelletier E."/>
            <person name="Niang G."/>
            <person name="Scheremetjew M."/>
            <person name="Finn R."/>
            <person name="Kale V."/>
            <person name="Holt S."/>
            <person name="Cochrane G."/>
            <person name="Meng A."/>
            <person name="Brown T."/>
            <person name="Cohen L."/>
        </authorList>
    </citation>
    <scope>NUCLEOTIDE SEQUENCE</scope>
    <source>
        <strain evidence="5">CCMP1452</strain>
    </source>
</reference>
<dbReference type="EMBL" id="HBHI01012624">
    <property type="protein sequence ID" value="CAD9669273.1"/>
    <property type="molecule type" value="Transcribed_RNA"/>
</dbReference>
<evidence type="ECO:0000256" key="1">
    <source>
        <dbReference type="ARBA" id="ARBA00022898"/>
    </source>
</evidence>
<dbReference type="InterPro" id="IPR001608">
    <property type="entry name" value="Ala_racemase_N"/>
</dbReference>
<dbReference type="NCBIfam" id="TIGR00044">
    <property type="entry name" value="YggS family pyridoxal phosphate-dependent enzyme"/>
    <property type="match status" value="1"/>
</dbReference>
<organism evidence="5">
    <name type="scientific">Eucampia antarctica</name>
    <dbReference type="NCBI Taxonomy" id="49252"/>
    <lineage>
        <taxon>Eukaryota</taxon>
        <taxon>Sar</taxon>
        <taxon>Stramenopiles</taxon>
        <taxon>Ochrophyta</taxon>
        <taxon>Bacillariophyta</taxon>
        <taxon>Mediophyceae</taxon>
        <taxon>Biddulphiophycidae</taxon>
        <taxon>Hemiaulales</taxon>
        <taxon>Hemiaulaceae</taxon>
        <taxon>Eucampia</taxon>
    </lineage>
</organism>
<proteinExistence type="inferred from homology"/>
<accession>A0A7S2RGD1</accession>
<dbReference type="FunFam" id="3.20.20.10:FF:000018">
    <property type="entry name" value="Pyridoxal phosphate homeostasis protein"/>
    <property type="match status" value="1"/>
</dbReference>
<dbReference type="AlphaFoldDB" id="A0A7S2RGD1"/>
<gene>
    <name evidence="5" type="ORF">EANT1437_LOCUS6443</name>
</gene>
<dbReference type="SUPFAM" id="SSF51419">
    <property type="entry name" value="PLP-binding barrel"/>
    <property type="match status" value="1"/>
</dbReference>
<protein>
    <recommendedName>
        <fullName evidence="2">Pyridoxal phosphate homeostasis protein</fullName>
        <shortName evidence="2">PLP homeostasis protein</shortName>
    </recommendedName>
</protein>
<feature type="domain" description="Alanine racemase N-terminal" evidence="4">
    <location>
        <begin position="72"/>
        <end position="299"/>
    </location>
</feature>
<dbReference type="PROSITE" id="PS01211">
    <property type="entry name" value="UPF0001"/>
    <property type="match status" value="1"/>
</dbReference>
<dbReference type="PANTHER" id="PTHR10146">
    <property type="entry name" value="PROLINE SYNTHETASE CO-TRANSCRIBED BACTERIAL HOMOLOG PROTEIN"/>
    <property type="match status" value="1"/>
</dbReference>
<dbReference type="PANTHER" id="PTHR10146:SF14">
    <property type="entry name" value="PYRIDOXAL PHOSPHATE HOMEOSTASIS PROTEIN"/>
    <property type="match status" value="1"/>
</dbReference>
<dbReference type="HAMAP" id="MF_02087">
    <property type="entry name" value="PLP_homeostasis"/>
    <property type="match status" value="1"/>
</dbReference>
<evidence type="ECO:0000256" key="2">
    <source>
        <dbReference type="HAMAP-Rule" id="MF_03225"/>
    </source>
</evidence>
<dbReference type="Gene3D" id="3.20.20.10">
    <property type="entry name" value="Alanine racemase"/>
    <property type="match status" value="1"/>
</dbReference>
<evidence type="ECO:0000313" key="5">
    <source>
        <dbReference type="EMBL" id="CAD9669273.1"/>
    </source>
</evidence>
<sequence length="308" mass="33883">MSKSSKALCAASYYCYLLSSSSLLLAPTTSKAWTTTTNYNHPRSSSRSNYLCRRKMSTSSSTGEGVDIESNLAHVRSKITEFETKYNRSENSVRLVAVSKTKPIELLMKAYESGQRRFGENYAQELMGKATEMPSDVEWHFIGPLQSNKAAPLVKKVGLDKLKCIETVSTMKLATKLDRAVETLWVDSPGIKLGIYLQVNTSGEESKSGLNNAAEACALAKEIATECPHLEIQGLMTIGAPKDFTCFDKLVEYRTQVATTVLDVDPQTLELSMGMSGDYEEAIARGTTSVRVGSTIFGNREYSNLTEK</sequence>
<comment type="function">
    <text evidence="2">Pyridoxal 5'-phosphate (PLP)-binding protein, which may be involved in intracellular homeostatic regulation of pyridoxal 5'-phosphate (PLP), the active form of vitamin B6.</text>
</comment>
<comment type="similarity">
    <text evidence="2 3">Belongs to the pyridoxal phosphate-binding protein YggS/PROSC family.</text>
</comment>
<feature type="modified residue" description="N6-(pyridoxal phosphate)lysine" evidence="2">
    <location>
        <position position="100"/>
    </location>
</feature>
<keyword evidence="1 2" id="KW-0663">Pyridoxal phosphate</keyword>
<evidence type="ECO:0000256" key="3">
    <source>
        <dbReference type="RuleBase" id="RU004514"/>
    </source>
</evidence>
<evidence type="ECO:0000259" key="4">
    <source>
        <dbReference type="Pfam" id="PF01168"/>
    </source>
</evidence>
<dbReference type="GO" id="GO:0030170">
    <property type="term" value="F:pyridoxal phosphate binding"/>
    <property type="evidence" value="ECO:0007669"/>
    <property type="project" value="UniProtKB-UniRule"/>
</dbReference>
<dbReference type="InterPro" id="IPR029066">
    <property type="entry name" value="PLP-binding_barrel"/>
</dbReference>
<dbReference type="Pfam" id="PF01168">
    <property type="entry name" value="Ala_racemase_N"/>
    <property type="match status" value="1"/>
</dbReference>
<name>A0A7S2RGD1_9STRA</name>